<comment type="caution">
    <text evidence="1">The sequence shown here is derived from an EMBL/GenBank/DDBJ whole genome shotgun (WGS) entry which is preliminary data.</text>
</comment>
<feature type="non-terminal residue" evidence="1">
    <location>
        <position position="229"/>
    </location>
</feature>
<dbReference type="AlphaFoldDB" id="A0A2W5EEU9"/>
<name>A0A2W5EEU9_9SPHI</name>
<sequence length="229" mass="26568">MRKKNRKIQDTLSDFGISWAKPYYVSSDLDLTTVSKQSLRIDYCIFAICTNGHINIKVEEDYILVEKGTILLINSPALVKLKDYDAELKFKILFFEKKFLLKHFADPFILDRLFSAIDGKSRQVKTTKTDSDKIIKLLDHIEAKSYSQAKYEEAIIQASIFLLLLETAETLSSQEPLNLKFEHTKAPNIYFHFLELVKENVLEHRDVQFYLDYLHVTNQNLILAVRKGG</sequence>
<protein>
    <recommendedName>
        <fullName evidence="3">AraC family transcriptional regulator</fullName>
    </recommendedName>
</protein>
<evidence type="ECO:0000313" key="2">
    <source>
        <dbReference type="Proteomes" id="UP000249645"/>
    </source>
</evidence>
<accession>A0A2W5EEU9</accession>
<gene>
    <name evidence="1" type="ORF">DI598_16475</name>
</gene>
<proteinExistence type="predicted"/>
<evidence type="ECO:0000313" key="1">
    <source>
        <dbReference type="EMBL" id="PZP42835.1"/>
    </source>
</evidence>
<dbReference type="EMBL" id="QFOI01000406">
    <property type="protein sequence ID" value="PZP42835.1"/>
    <property type="molecule type" value="Genomic_DNA"/>
</dbReference>
<dbReference type="Proteomes" id="UP000249645">
    <property type="component" value="Unassembled WGS sequence"/>
</dbReference>
<organism evidence="1 2">
    <name type="scientific">Pseudopedobacter saltans</name>
    <dbReference type="NCBI Taxonomy" id="151895"/>
    <lineage>
        <taxon>Bacteria</taxon>
        <taxon>Pseudomonadati</taxon>
        <taxon>Bacteroidota</taxon>
        <taxon>Sphingobacteriia</taxon>
        <taxon>Sphingobacteriales</taxon>
        <taxon>Sphingobacteriaceae</taxon>
        <taxon>Pseudopedobacter</taxon>
    </lineage>
</organism>
<evidence type="ECO:0008006" key="3">
    <source>
        <dbReference type="Google" id="ProtNLM"/>
    </source>
</evidence>
<reference evidence="1 2" key="1">
    <citation type="submission" date="2017-11" db="EMBL/GenBank/DDBJ databases">
        <title>Infants hospitalized years apart are colonized by the same room-sourced microbial strains.</title>
        <authorList>
            <person name="Brooks B."/>
            <person name="Olm M.R."/>
            <person name="Firek B.A."/>
            <person name="Baker R."/>
            <person name="Thomas B.C."/>
            <person name="Morowitz M.J."/>
            <person name="Banfield J.F."/>
        </authorList>
    </citation>
    <scope>NUCLEOTIDE SEQUENCE [LARGE SCALE GENOMIC DNA]</scope>
    <source>
        <strain evidence="1">S2_009_000_R2_76</strain>
    </source>
</reference>